<keyword evidence="4" id="KW-1185">Reference proteome</keyword>
<dbReference type="Pfam" id="PF00651">
    <property type="entry name" value="BTB"/>
    <property type="match status" value="1"/>
</dbReference>
<organism evidence="3 4">
    <name type="scientific">Trichogramma kaykai</name>
    <dbReference type="NCBI Taxonomy" id="54128"/>
    <lineage>
        <taxon>Eukaryota</taxon>
        <taxon>Metazoa</taxon>
        <taxon>Ecdysozoa</taxon>
        <taxon>Arthropoda</taxon>
        <taxon>Hexapoda</taxon>
        <taxon>Insecta</taxon>
        <taxon>Pterygota</taxon>
        <taxon>Neoptera</taxon>
        <taxon>Endopterygota</taxon>
        <taxon>Hymenoptera</taxon>
        <taxon>Apocrita</taxon>
        <taxon>Proctotrupomorpha</taxon>
        <taxon>Chalcidoidea</taxon>
        <taxon>Trichogrammatidae</taxon>
        <taxon>Trichogramma</taxon>
    </lineage>
</organism>
<dbReference type="GO" id="GO:0030163">
    <property type="term" value="P:protein catabolic process"/>
    <property type="evidence" value="ECO:0007669"/>
    <property type="project" value="UniProtKB-ARBA"/>
</dbReference>
<feature type="domain" description="MATH" evidence="2">
    <location>
        <begin position="10"/>
        <end position="137"/>
    </location>
</feature>
<dbReference type="Gene3D" id="2.60.210.10">
    <property type="entry name" value="Apoptosis, Tumor Necrosis Factor Receptor Associated Protein 2, Chain A"/>
    <property type="match status" value="1"/>
</dbReference>
<dbReference type="Proteomes" id="UP001627154">
    <property type="component" value="Unassembled WGS sequence"/>
</dbReference>
<dbReference type="InterPro" id="IPR002083">
    <property type="entry name" value="MATH/TRAF_dom"/>
</dbReference>
<name>A0ABD2VUX1_9HYME</name>
<evidence type="ECO:0000313" key="3">
    <source>
        <dbReference type="EMBL" id="KAL3384300.1"/>
    </source>
</evidence>
<dbReference type="EMBL" id="JBJJXI010000175">
    <property type="protein sequence ID" value="KAL3384300.1"/>
    <property type="molecule type" value="Genomic_DNA"/>
</dbReference>
<dbReference type="PANTHER" id="PTHR24413">
    <property type="entry name" value="SPECKLE-TYPE POZ PROTEIN"/>
    <property type="match status" value="1"/>
</dbReference>
<evidence type="ECO:0000259" key="1">
    <source>
        <dbReference type="PROSITE" id="PS50097"/>
    </source>
</evidence>
<sequence>MPSTSNKAHTREFTWTINDYSKLDVHPKVCIKSPEFKVDSSEKVFYVKFFPLGYEVEPSTGLIPYAGMILCQASAESFNFSCKVKLLVDDDPVVIARSVKTSFNQHTKRLEFPQLFPIQDLSEVISDEDVMVIRFELTIYTKECKSMKPNPNREITLRLKLDSLFLNENLSDVNLRTACGKCIPAHKAILASASPIFHNMFTHEMLENETDLVDITDISNEVLIEMLRYIYLGSIDVKVPVVCELLGAANKYDIQVMKTMCEKLLLENLSIENARDVYKAATKYDSNYLKNEAIKCFYDDSVEMIKSVKQPSLFDEFDQFLKNYSNK</sequence>
<proteinExistence type="predicted"/>
<dbReference type="Gene3D" id="3.30.710.10">
    <property type="entry name" value="Potassium Channel Kv1.1, Chain A"/>
    <property type="match status" value="1"/>
</dbReference>
<feature type="domain" description="BTB" evidence="1">
    <location>
        <begin position="171"/>
        <end position="239"/>
    </location>
</feature>
<evidence type="ECO:0008006" key="5">
    <source>
        <dbReference type="Google" id="ProtNLM"/>
    </source>
</evidence>
<dbReference type="InterPro" id="IPR000210">
    <property type="entry name" value="BTB/POZ_dom"/>
</dbReference>
<dbReference type="InterPro" id="IPR011333">
    <property type="entry name" value="SKP1/BTB/POZ_sf"/>
</dbReference>
<dbReference type="InterPro" id="IPR008974">
    <property type="entry name" value="TRAF-like"/>
</dbReference>
<evidence type="ECO:0000259" key="2">
    <source>
        <dbReference type="PROSITE" id="PS50144"/>
    </source>
</evidence>
<dbReference type="PROSITE" id="PS50144">
    <property type="entry name" value="MATH"/>
    <property type="match status" value="1"/>
</dbReference>
<dbReference type="PROSITE" id="PS50097">
    <property type="entry name" value="BTB"/>
    <property type="match status" value="1"/>
</dbReference>
<dbReference type="SMART" id="SM00225">
    <property type="entry name" value="BTB"/>
    <property type="match status" value="1"/>
</dbReference>
<dbReference type="AlphaFoldDB" id="A0ABD2VUX1"/>
<comment type="caution">
    <text evidence="3">The sequence shown here is derived from an EMBL/GenBank/DDBJ whole genome shotgun (WGS) entry which is preliminary data.</text>
</comment>
<evidence type="ECO:0000313" key="4">
    <source>
        <dbReference type="Proteomes" id="UP001627154"/>
    </source>
</evidence>
<reference evidence="3 4" key="1">
    <citation type="journal article" date="2024" name="bioRxiv">
        <title>A reference genome for Trichogramma kaykai: A tiny desert-dwelling parasitoid wasp with competing sex-ratio distorters.</title>
        <authorList>
            <person name="Culotta J."/>
            <person name="Lindsey A.R."/>
        </authorList>
    </citation>
    <scope>NUCLEOTIDE SEQUENCE [LARGE SCALE GENOMIC DNA]</scope>
    <source>
        <strain evidence="3 4">KSX58</strain>
    </source>
</reference>
<dbReference type="SUPFAM" id="SSF49599">
    <property type="entry name" value="TRAF domain-like"/>
    <property type="match status" value="1"/>
</dbReference>
<dbReference type="CDD" id="cd00121">
    <property type="entry name" value="MATH"/>
    <property type="match status" value="1"/>
</dbReference>
<accession>A0ABD2VUX1</accession>
<dbReference type="SUPFAM" id="SSF54695">
    <property type="entry name" value="POZ domain"/>
    <property type="match status" value="1"/>
</dbReference>
<gene>
    <name evidence="3" type="ORF">TKK_019899</name>
</gene>
<protein>
    <recommendedName>
        <fullName evidence="5">BTB domain-containing protein</fullName>
    </recommendedName>
</protein>